<dbReference type="Proteomes" id="UP000032141">
    <property type="component" value="Chromosome C3"/>
</dbReference>
<accession>A0A0D3BFS3</accession>
<feature type="region of interest" description="Disordered" evidence="1">
    <location>
        <begin position="1"/>
        <end position="52"/>
    </location>
</feature>
<sequence length="227" mass="25091">SEDEPRPAARLRRSSVSSSRASGSSHKQNSVPAYIPALAPAAPPATAQQDPGVMPVQEFNWHSDLTETVRKKFNEKAMDSYTKQINAWKTVWQKNKRPRFINGTKEETTETSSRNSKNRKSDHGGKGMYVHNLGACSMSTKEDELIEANDGNPVDRLQLIKVAHTNKTTGQIQDPVIKGVVDLVEAEIELHDKDERIGALEEQNTTILSENATIRSENSTILAELAS</sequence>
<keyword evidence="3" id="KW-1185">Reference proteome</keyword>
<feature type="region of interest" description="Disordered" evidence="1">
    <location>
        <begin position="100"/>
        <end position="128"/>
    </location>
</feature>
<evidence type="ECO:0000313" key="2">
    <source>
        <dbReference type="EnsemblPlants" id="Bo3g107590.1"/>
    </source>
</evidence>
<proteinExistence type="predicted"/>
<organism evidence="2 3">
    <name type="scientific">Brassica oleracea var. oleracea</name>
    <dbReference type="NCBI Taxonomy" id="109376"/>
    <lineage>
        <taxon>Eukaryota</taxon>
        <taxon>Viridiplantae</taxon>
        <taxon>Streptophyta</taxon>
        <taxon>Embryophyta</taxon>
        <taxon>Tracheophyta</taxon>
        <taxon>Spermatophyta</taxon>
        <taxon>Magnoliopsida</taxon>
        <taxon>eudicotyledons</taxon>
        <taxon>Gunneridae</taxon>
        <taxon>Pentapetalae</taxon>
        <taxon>rosids</taxon>
        <taxon>malvids</taxon>
        <taxon>Brassicales</taxon>
        <taxon>Brassicaceae</taxon>
        <taxon>Brassiceae</taxon>
        <taxon>Brassica</taxon>
    </lineage>
</organism>
<dbReference type="HOGENOM" id="CLU_040720_0_2_1"/>
<reference evidence="2 3" key="1">
    <citation type="journal article" date="2014" name="Genome Biol.">
        <title>Transcriptome and methylome profiling reveals relics of genome dominance in the mesopolyploid Brassica oleracea.</title>
        <authorList>
            <person name="Parkin I.A."/>
            <person name="Koh C."/>
            <person name="Tang H."/>
            <person name="Robinson S.J."/>
            <person name="Kagale S."/>
            <person name="Clarke W.E."/>
            <person name="Town C.D."/>
            <person name="Nixon J."/>
            <person name="Krishnakumar V."/>
            <person name="Bidwell S.L."/>
            <person name="Denoeud F."/>
            <person name="Belcram H."/>
            <person name="Links M.G."/>
            <person name="Just J."/>
            <person name="Clarke C."/>
            <person name="Bender T."/>
            <person name="Huebert T."/>
            <person name="Mason A.S."/>
            <person name="Pires J.C."/>
            <person name="Barker G."/>
            <person name="Moore J."/>
            <person name="Walley P.G."/>
            <person name="Manoli S."/>
            <person name="Batley J."/>
            <person name="Edwards D."/>
            <person name="Nelson M.N."/>
            <person name="Wang X."/>
            <person name="Paterson A.H."/>
            <person name="King G."/>
            <person name="Bancroft I."/>
            <person name="Chalhoub B."/>
            <person name="Sharpe A.G."/>
        </authorList>
    </citation>
    <scope>NUCLEOTIDE SEQUENCE</scope>
    <source>
        <strain evidence="2 3">cv. TO1000</strain>
    </source>
</reference>
<protein>
    <submittedName>
        <fullName evidence="2">Uncharacterized protein</fullName>
    </submittedName>
</protein>
<reference evidence="2" key="2">
    <citation type="submission" date="2015-03" db="UniProtKB">
        <authorList>
            <consortium name="EnsemblPlants"/>
        </authorList>
    </citation>
    <scope>IDENTIFICATION</scope>
</reference>
<evidence type="ECO:0000256" key="1">
    <source>
        <dbReference type="SAM" id="MobiDB-lite"/>
    </source>
</evidence>
<feature type="compositionally biased region" description="Low complexity" evidence="1">
    <location>
        <begin position="32"/>
        <end position="47"/>
    </location>
</feature>
<dbReference type="AlphaFoldDB" id="A0A0D3BFS3"/>
<feature type="compositionally biased region" description="Low complexity" evidence="1">
    <location>
        <begin position="14"/>
        <end position="25"/>
    </location>
</feature>
<evidence type="ECO:0000313" key="3">
    <source>
        <dbReference type="Proteomes" id="UP000032141"/>
    </source>
</evidence>
<dbReference type="Gramene" id="Bo3g107590.1">
    <property type="protein sequence ID" value="Bo3g107590.1"/>
    <property type="gene ID" value="Bo3g107590"/>
</dbReference>
<dbReference type="EnsemblPlants" id="Bo3g107590.1">
    <property type="protein sequence ID" value="Bo3g107590.1"/>
    <property type="gene ID" value="Bo3g107590"/>
</dbReference>
<name>A0A0D3BFS3_BRAOL</name>
<dbReference type="InterPro" id="IPR004252">
    <property type="entry name" value="Probable_transposase_24"/>
</dbReference>
<dbReference type="Pfam" id="PF03004">
    <property type="entry name" value="Transposase_24"/>
    <property type="match status" value="1"/>
</dbReference>